<gene>
    <name evidence="2" type="ORF">HD556DRAFT_1315028</name>
</gene>
<reference evidence="2" key="1">
    <citation type="journal article" date="2020" name="New Phytol.">
        <title>Comparative genomics reveals dynamic genome evolution in host specialist ectomycorrhizal fungi.</title>
        <authorList>
            <person name="Lofgren L.A."/>
            <person name="Nguyen N.H."/>
            <person name="Vilgalys R."/>
            <person name="Ruytinx J."/>
            <person name="Liao H.L."/>
            <person name="Branco S."/>
            <person name="Kuo A."/>
            <person name="LaButti K."/>
            <person name="Lipzen A."/>
            <person name="Andreopoulos W."/>
            <person name="Pangilinan J."/>
            <person name="Riley R."/>
            <person name="Hundley H."/>
            <person name="Na H."/>
            <person name="Barry K."/>
            <person name="Grigoriev I.V."/>
            <person name="Stajich J.E."/>
            <person name="Kennedy P.G."/>
        </authorList>
    </citation>
    <scope>NUCLEOTIDE SEQUENCE</scope>
    <source>
        <strain evidence="2">S12</strain>
    </source>
</reference>
<feature type="compositionally biased region" description="Basic residues" evidence="1">
    <location>
        <begin position="395"/>
        <end position="405"/>
    </location>
</feature>
<dbReference type="OrthoDB" id="2692755at2759"/>
<dbReference type="RefSeq" id="XP_041152001.1">
    <property type="nucleotide sequence ID" value="XM_041301063.1"/>
</dbReference>
<sequence>MTRPQPPTKPKQPIDGAPPKVRRVGRMTAPTNRRGPRKMKTMRRDSPVDTQPDIPVDTRSESPIDTLKTPEERFRERYRRERDEERDEAIKKASLRDKAILKAWDERVNRTSSKIPAKKRARDDDEVEIVEPAPKRAGTRKERVADEDDEVVIVEPPARDDKEEQERRQRNRQERRLRLLKAGLLKYLTHLHFNITTNRFRNIQNINNKKILNIWLKSSEIMLQPDPDVRVRSFDVASQLLGQYIWLCREHYHISAAKSFECQELLASTYQGEDEIYRDWIGLFIRWNIVKHCTMFTKTSVTNYFKPKTSSFVIINAPSCRLMLLREAADFNVIRVCRKASSISQYHPDLLDDLERKHENYILHRKLQEMISVLKVDYVGGVGQMSPLSHPTRATTRKPTRKATGKRWSVGYA</sequence>
<protein>
    <submittedName>
        <fullName evidence="2">Uncharacterized protein</fullName>
    </submittedName>
</protein>
<feature type="compositionally biased region" description="Pro residues" evidence="1">
    <location>
        <begin position="1"/>
        <end position="10"/>
    </location>
</feature>
<evidence type="ECO:0000313" key="3">
    <source>
        <dbReference type="Proteomes" id="UP000719766"/>
    </source>
</evidence>
<feature type="region of interest" description="Disordered" evidence="1">
    <location>
        <begin position="388"/>
        <end position="413"/>
    </location>
</feature>
<evidence type="ECO:0000256" key="1">
    <source>
        <dbReference type="SAM" id="MobiDB-lite"/>
    </source>
</evidence>
<dbReference type="GeneID" id="64594827"/>
<proteinExistence type="predicted"/>
<accession>A0A9P7DAD5</accession>
<feature type="region of interest" description="Disordered" evidence="1">
    <location>
        <begin position="109"/>
        <end position="172"/>
    </location>
</feature>
<feature type="compositionally biased region" description="Basic and acidic residues" evidence="1">
    <location>
        <begin position="157"/>
        <end position="172"/>
    </location>
</feature>
<feature type="region of interest" description="Disordered" evidence="1">
    <location>
        <begin position="1"/>
        <end position="96"/>
    </location>
</feature>
<organism evidence="2 3">
    <name type="scientific">Suillus plorans</name>
    <dbReference type="NCBI Taxonomy" id="116603"/>
    <lineage>
        <taxon>Eukaryota</taxon>
        <taxon>Fungi</taxon>
        <taxon>Dikarya</taxon>
        <taxon>Basidiomycota</taxon>
        <taxon>Agaricomycotina</taxon>
        <taxon>Agaricomycetes</taxon>
        <taxon>Agaricomycetidae</taxon>
        <taxon>Boletales</taxon>
        <taxon>Suillineae</taxon>
        <taxon>Suillaceae</taxon>
        <taxon>Suillus</taxon>
    </lineage>
</organism>
<dbReference type="EMBL" id="JABBWE010000141">
    <property type="protein sequence ID" value="KAG1784516.1"/>
    <property type="molecule type" value="Genomic_DNA"/>
</dbReference>
<name>A0A9P7DAD5_9AGAM</name>
<dbReference type="AlphaFoldDB" id="A0A9P7DAD5"/>
<evidence type="ECO:0000313" key="2">
    <source>
        <dbReference type="EMBL" id="KAG1784516.1"/>
    </source>
</evidence>
<keyword evidence="3" id="KW-1185">Reference proteome</keyword>
<comment type="caution">
    <text evidence="2">The sequence shown here is derived from an EMBL/GenBank/DDBJ whole genome shotgun (WGS) entry which is preliminary data.</text>
</comment>
<dbReference type="Proteomes" id="UP000719766">
    <property type="component" value="Unassembled WGS sequence"/>
</dbReference>
<feature type="compositionally biased region" description="Basic and acidic residues" evidence="1">
    <location>
        <begin position="56"/>
        <end position="96"/>
    </location>
</feature>